<evidence type="ECO:0000313" key="1">
    <source>
        <dbReference type="EMBL" id="CCH32902.1"/>
    </source>
</evidence>
<evidence type="ECO:0000313" key="2">
    <source>
        <dbReference type="Proteomes" id="UP000006281"/>
    </source>
</evidence>
<gene>
    <name evidence="1" type="ordered locus">BN6_56430</name>
</gene>
<dbReference type="AlphaFoldDB" id="K0K5M6"/>
<proteinExistence type="predicted"/>
<dbReference type="HOGENOM" id="CLU_064054_1_1_11"/>
<dbReference type="InterPro" id="IPR046674">
    <property type="entry name" value="DUF6544"/>
</dbReference>
<keyword evidence="2" id="KW-1185">Reference proteome</keyword>
<organism evidence="1 2">
    <name type="scientific">Saccharothrix espanaensis (strain ATCC 51144 / DSM 44229 / JCM 9112 / NBRC 15066 / NRRL 15764)</name>
    <dbReference type="NCBI Taxonomy" id="1179773"/>
    <lineage>
        <taxon>Bacteria</taxon>
        <taxon>Bacillati</taxon>
        <taxon>Actinomycetota</taxon>
        <taxon>Actinomycetes</taxon>
        <taxon>Pseudonocardiales</taxon>
        <taxon>Pseudonocardiaceae</taxon>
        <taxon>Saccharothrix</taxon>
    </lineage>
</organism>
<name>K0K5M6_SACES</name>
<protein>
    <submittedName>
        <fullName evidence="1">Uncharacterized protein</fullName>
    </submittedName>
</protein>
<accession>K0K5M6</accession>
<dbReference type="PATRIC" id="fig|1179773.3.peg.5683"/>
<dbReference type="RefSeq" id="WP_015103014.1">
    <property type="nucleotide sequence ID" value="NC_019673.1"/>
</dbReference>
<dbReference type="Pfam" id="PF20181">
    <property type="entry name" value="DUF6544"/>
    <property type="match status" value="1"/>
</dbReference>
<reference evidence="1 2" key="1">
    <citation type="journal article" date="2012" name="BMC Genomics">
        <title>Complete genome sequence of Saccharothrix espanaensis DSM 44229T and comparison to the other completely sequenced Pseudonocardiaceae.</title>
        <authorList>
            <person name="Strobel T."/>
            <person name="Al-Dilaimi A."/>
            <person name="Blom J."/>
            <person name="Gessner A."/>
            <person name="Kalinowski J."/>
            <person name="Luzhetska M."/>
            <person name="Puhler A."/>
            <person name="Szczepanowski R."/>
            <person name="Bechthold A."/>
            <person name="Ruckert C."/>
        </authorList>
    </citation>
    <scope>NUCLEOTIDE SEQUENCE [LARGE SCALE GENOMIC DNA]</scope>
    <source>
        <strain evidence="2">ATCC 51144 / DSM 44229 / JCM 9112 / NBRC 15066 / NRRL 15764</strain>
    </source>
</reference>
<dbReference type="eggNOG" id="ENOG502ZA6T">
    <property type="taxonomic scope" value="Bacteria"/>
</dbReference>
<sequence>MPHNDFATTVAHVTPDDLAHLPEPARRHLTFAGVVGRTPDRSVEARLRGWFRMRPDQRWTACDCHQYNTAPEVTRRFRMRTSLAHLFPLRATDTYLEGHGRLHATALGLFTVADEHGPELDAGELVTYLADAVLLAPSMLLPLPVGWTAVDEHTYQLALTDHGHTVTGRVTVDHRGAPRDFTTDDRWAVLPEGLVRTRWSTPLDGWLLVSGRMRPRRGTAVWHLPDGPFAYAQLDFTRSTITYNATAPAPASLS</sequence>
<dbReference type="OrthoDB" id="3671061at2"/>
<dbReference type="BioCyc" id="SESP1179773:BN6_RS27210-MONOMER"/>
<dbReference type="KEGG" id="sesp:BN6_56430"/>
<dbReference type="EMBL" id="HE804045">
    <property type="protein sequence ID" value="CCH32902.1"/>
    <property type="molecule type" value="Genomic_DNA"/>
</dbReference>
<dbReference type="Proteomes" id="UP000006281">
    <property type="component" value="Chromosome"/>
</dbReference>
<dbReference type="STRING" id="1179773.BN6_56430"/>